<accession>A0A2N4U1Z6</accession>
<evidence type="ECO:0000313" key="1">
    <source>
        <dbReference type="EMBL" id="PLC49042.1"/>
    </source>
</evidence>
<gene>
    <name evidence="1" type="ORF">CR159_14870</name>
</gene>
<keyword evidence="2" id="KW-1185">Reference proteome</keyword>
<reference evidence="1 2" key="1">
    <citation type="submission" date="2017-10" db="EMBL/GenBank/DDBJ databases">
        <title>Two draft genome sequences of Pusillimonas sp. strains isolated from a nitrate- and radionuclide-contaminated groundwater in Russia.</title>
        <authorList>
            <person name="Grouzdev D.S."/>
            <person name="Tourova T.P."/>
            <person name="Goeva M.A."/>
            <person name="Babich T.L."/>
            <person name="Sokolova D.S."/>
            <person name="Abdullin R."/>
            <person name="Poltaraus A.B."/>
            <person name="Toshchakov S.V."/>
            <person name="Nazina T.N."/>
        </authorList>
    </citation>
    <scope>NUCLEOTIDE SEQUENCE [LARGE SCALE GENOMIC DNA]</scope>
    <source>
        <strain evidence="1 2">JR1/69-3-13</strain>
    </source>
</reference>
<comment type="caution">
    <text evidence="1">The sequence shown here is derived from an EMBL/GenBank/DDBJ whole genome shotgun (WGS) entry which is preliminary data.</text>
</comment>
<dbReference type="OrthoDB" id="9790745at2"/>
<dbReference type="RefSeq" id="WP_102074750.1">
    <property type="nucleotide sequence ID" value="NZ_PDNW01000013.1"/>
</dbReference>
<name>A0A2N4U1Z6_9BURK</name>
<dbReference type="AlphaFoldDB" id="A0A2N4U1Z6"/>
<dbReference type="PANTHER" id="PTHR36849:SF1">
    <property type="entry name" value="CYTOPLASMIC PROTEIN"/>
    <property type="match status" value="1"/>
</dbReference>
<dbReference type="Pfam" id="PF22752">
    <property type="entry name" value="DUF488-N3i"/>
    <property type="match status" value="1"/>
</dbReference>
<organism evidence="1 2">
    <name type="scientific">Pollutimonas subterranea</name>
    <dbReference type="NCBI Taxonomy" id="2045210"/>
    <lineage>
        <taxon>Bacteria</taxon>
        <taxon>Pseudomonadati</taxon>
        <taxon>Pseudomonadota</taxon>
        <taxon>Betaproteobacteria</taxon>
        <taxon>Burkholderiales</taxon>
        <taxon>Alcaligenaceae</taxon>
        <taxon>Pollutimonas</taxon>
    </lineage>
</organism>
<dbReference type="EMBL" id="PDNW01000013">
    <property type="protein sequence ID" value="PLC49042.1"/>
    <property type="molecule type" value="Genomic_DNA"/>
</dbReference>
<dbReference type="PANTHER" id="PTHR36849">
    <property type="entry name" value="CYTOPLASMIC PROTEIN-RELATED"/>
    <property type="match status" value="1"/>
</dbReference>
<sequence>MTSHAGRKHPEVRIRRAYDPADSDDGYRVFVDRLWPRGVSRDQLVFDDWNKDLAPSPALRTWFGHKVANWEEFCRRYRLELQASEQKQRMQQLISSAKGGPITLIYAAKDVDHNHARVLATEIMGLY</sequence>
<dbReference type="Proteomes" id="UP000234190">
    <property type="component" value="Unassembled WGS sequence"/>
</dbReference>
<dbReference type="InterPro" id="IPR052552">
    <property type="entry name" value="YeaO-like"/>
</dbReference>
<proteinExistence type="predicted"/>
<evidence type="ECO:0000313" key="2">
    <source>
        <dbReference type="Proteomes" id="UP000234190"/>
    </source>
</evidence>
<protein>
    <recommendedName>
        <fullName evidence="3">DUF488 domain-containing protein</fullName>
    </recommendedName>
</protein>
<evidence type="ECO:0008006" key="3">
    <source>
        <dbReference type="Google" id="ProtNLM"/>
    </source>
</evidence>